<protein>
    <recommendedName>
        <fullName evidence="4">Ribosome biogenesis protein NSA1</fullName>
    </recommendedName>
</protein>
<comment type="function">
    <text evidence="1">Involved in the biogenesis of the 60S ribosomal subunit.</text>
</comment>
<dbReference type="Gene3D" id="2.130.10.10">
    <property type="entry name" value="YVTN repeat-like/Quinoprotein amine dehydrogenase"/>
    <property type="match status" value="1"/>
</dbReference>
<proteinExistence type="inferred from homology"/>
<sequence length="414" mass="45623">MLGTESPVCVIALARKNGIVDIIRAPSEDAEMPAGELLGTVREDRMRVGVERWVGLQLTQSGLVSCTSGGFFRYVPLADLLENKGASAEQWDASAITWTVPGPLHHVAFYPPQSDTPTHFAYGGEQVPLSVWSLPKALEAAKQPMPPDASEEPPAVRAGSKRSAAFKSSKKCDLLPGELWRAKNLPNDHLSLPRPPLIRTLAFAPTEPADDDELKCMRVYVGTKDGIIRVYEPAQKPRPVHEWQVGAKQQGSLRVMHVCASEQILLVGDTSRRLLVVDMHKGRVLFQYKDISGTMSDLLTVRDAQADRWLVLGAALDHLIRLCDLGETYGEGQRRRGQVLEQYFTGVDHAVALALDPRQTSAPADENSDDEEEVWDNMAVIGEKAPDARETSVADEEEDDSDAARAEKRHRRDP</sequence>
<dbReference type="EMBL" id="CP119903">
    <property type="protein sequence ID" value="WFD23481.1"/>
    <property type="molecule type" value="Genomic_DNA"/>
</dbReference>
<organism evidence="6 7">
    <name type="scientific">Malassezia equina</name>
    <dbReference type="NCBI Taxonomy" id="1381935"/>
    <lineage>
        <taxon>Eukaryota</taxon>
        <taxon>Fungi</taxon>
        <taxon>Dikarya</taxon>
        <taxon>Basidiomycota</taxon>
        <taxon>Ustilaginomycotina</taxon>
        <taxon>Malasseziomycetes</taxon>
        <taxon>Malasseziales</taxon>
        <taxon>Malasseziaceae</taxon>
        <taxon>Malassezia</taxon>
    </lineage>
</organism>
<evidence type="ECO:0000256" key="2">
    <source>
        <dbReference type="ARBA" id="ARBA00007861"/>
    </source>
</evidence>
<reference evidence="6" key="1">
    <citation type="submission" date="2023-03" db="EMBL/GenBank/DDBJ databases">
        <title>Mating type loci evolution in Malassezia.</title>
        <authorList>
            <person name="Coelho M.A."/>
        </authorList>
    </citation>
    <scope>NUCLEOTIDE SEQUENCE</scope>
    <source>
        <strain evidence="6">CBS 12830</strain>
    </source>
</reference>
<gene>
    <name evidence="6" type="ORF">MEQU1_002172</name>
</gene>
<keyword evidence="7" id="KW-1185">Reference proteome</keyword>
<dbReference type="Proteomes" id="UP001214415">
    <property type="component" value="Chromosome 4"/>
</dbReference>
<name>A0AAF0IZ23_9BASI</name>
<dbReference type="PANTHER" id="PTHR16038:SF4">
    <property type="entry name" value="WD REPEAT-CONTAINING PROTEIN 74"/>
    <property type="match status" value="1"/>
</dbReference>
<feature type="compositionally biased region" description="Basic and acidic residues" evidence="5">
    <location>
        <begin position="402"/>
        <end position="414"/>
    </location>
</feature>
<evidence type="ECO:0000313" key="6">
    <source>
        <dbReference type="EMBL" id="WFD23481.1"/>
    </source>
</evidence>
<accession>A0AAF0IZ23</accession>
<dbReference type="InterPro" id="IPR015943">
    <property type="entry name" value="WD40/YVTN_repeat-like_dom_sf"/>
</dbReference>
<dbReference type="AlphaFoldDB" id="A0AAF0IZ23"/>
<evidence type="ECO:0000256" key="5">
    <source>
        <dbReference type="SAM" id="MobiDB-lite"/>
    </source>
</evidence>
<feature type="region of interest" description="Disordered" evidence="5">
    <location>
        <begin position="142"/>
        <end position="164"/>
    </location>
</feature>
<dbReference type="PANTHER" id="PTHR16038">
    <property type="entry name" value="NOP SEVEN ASSOCIATED PROTEIN 1"/>
    <property type="match status" value="1"/>
</dbReference>
<dbReference type="SUPFAM" id="SSF50978">
    <property type="entry name" value="WD40 repeat-like"/>
    <property type="match status" value="1"/>
</dbReference>
<dbReference type="InterPro" id="IPR037379">
    <property type="entry name" value="WDR74/Nsa1"/>
</dbReference>
<evidence type="ECO:0000256" key="4">
    <source>
        <dbReference type="ARBA" id="ARBA00014234"/>
    </source>
</evidence>
<dbReference type="GO" id="GO:0030687">
    <property type="term" value="C:preribosome, large subunit precursor"/>
    <property type="evidence" value="ECO:0007669"/>
    <property type="project" value="TreeGrafter"/>
</dbReference>
<evidence type="ECO:0000256" key="1">
    <source>
        <dbReference type="ARBA" id="ARBA00002889"/>
    </source>
</evidence>
<comment type="subunit">
    <text evidence="3">Component of the pre-66S ribosomal particle.</text>
</comment>
<feature type="region of interest" description="Disordered" evidence="5">
    <location>
        <begin position="357"/>
        <end position="414"/>
    </location>
</feature>
<comment type="similarity">
    <text evidence="2">Belongs to the NSA1 family.</text>
</comment>
<dbReference type="GO" id="GO:0042273">
    <property type="term" value="P:ribosomal large subunit biogenesis"/>
    <property type="evidence" value="ECO:0007669"/>
    <property type="project" value="InterPro"/>
</dbReference>
<dbReference type="InterPro" id="IPR036322">
    <property type="entry name" value="WD40_repeat_dom_sf"/>
</dbReference>
<evidence type="ECO:0000256" key="3">
    <source>
        <dbReference type="ARBA" id="ARBA00011187"/>
    </source>
</evidence>
<evidence type="ECO:0000313" key="7">
    <source>
        <dbReference type="Proteomes" id="UP001214415"/>
    </source>
</evidence>
<dbReference type="GO" id="GO:0005730">
    <property type="term" value="C:nucleolus"/>
    <property type="evidence" value="ECO:0007669"/>
    <property type="project" value="InterPro"/>
</dbReference>
<feature type="compositionally biased region" description="Acidic residues" evidence="5">
    <location>
        <begin position="366"/>
        <end position="375"/>
    </location>
</feature>